<dbReference type="RefSeq" id="WP_015348211.1">
    <property type="nucleotide sequence ID" value="NC_020126.1"/>
</dbReference>
<organism evidence="2 3">
    <name type="scientific">Myxococcus stipitatus (strain DSM 14675 / JCM 12634 / Mx s8)</name>
    <dbReference type="NCBI Taxonomy" id="1278073"/>
    <lineage>
        <taxon>Bacteria</taxon>
        <taxon>Pseudomonadati</taxon>
        <taxon>Myxococcota</taxon>
        <taxon>Myxococcia</taxon>
        <taxon>Myxococcales</taxon>
        <taxon>Cystobacterineae</taxon>
        <taxon>Myxococcaceae</taxon>
        <taxon>Myxococcus</taxon>
    </lineage>
</organism>
<evidence type="ECO:0000313" key="3">
    <source>
        <dbReference type="Proteomes" id="UP000011131"/>
    </source>
</evidence>
<dbReference type="KEGG" id="msd:MYSTI_02634"/>
<dbReference type="HOGENOM" id="CLU_091669_0_0_7"/>
<proteinExistence type="predicted"/>
<dbReference type="AlphaFoldDB" id="L7U846"/>
<evidence type="ECO:0000313" key="2">
    <source>
        <dbReference type="EMBL" id="AGC43950.1"/>
    </source>
</evidence>
<dbReference type="Pfam" id="PF07791">
    <property type="entry name" value="Imm11"/>
    <property type="match status" value="1"/>
</dbReference>
<dbReference type="InterPro" id="IPR012433">
    <property type="entry name" value="Imm11"/>
</dbReference>
<dbReference type="EMBL" id="CP004025">
    <property type="protein sequence ID" value="AGC43950.1"/>
    <property type="molecule type" value="Genomic_DNA"/>
</dbReference>
<gene>
    <name evidence="2" type="ordered locus">MYSTI_02634</name>
</gene>
<feature type="domain" description="Immunity MXAN-0049 protein" evidence="1">
    <location>
        <begin position="104"/>
        <end position="195"/>
    </location>
</feature>
<dbReference type="STRING" id="1278073.MYSTI_02634"/>
<evidence type="ECO:0000259" key="1">
    <source>
        <dbReference type="Pfam" id="PF07791"/>
    </source>
</evidence>
<protein>
    <recommendedName>
        <fullName evidence="1">Immunity MXAN-0049 protein domain-containing protein</fullName>
    </recommendedName>
</protein>
<dbReference type="PATRIC" id="fig|1278073.3.peg.2681"/>
<keyword evidence="3" id="KW-1185">Reference proteome</keyword>
<name>L7U846_MYXSD</name>
<reference evidence="2 3" key="1">
    <citation type="journal article" date="2013" name="Genome Announc.">
        <title>Complete genome sequence of Myxococcus stipitatus strain DSM 14675, a fruiting myxobacterium.</title>
        <authorList>
            <person name="Huntley S."/>
            <person name="Kneip S."/>
            <person name="Treuner-Lange A."/>
            <person name="Sogaard-Andersen L."/>
        </authorList>
    </citation>
    <scope>NUCLEOTIDE SEQUENCE [LARGE SCALE GENOMIC DNA]</scope>
    <source>
        <strain evidence="3">DSM 14675 / JCM 12634 / Mx s8</strain>
    </source>
</reference>
<dbReference type="Proteomes" id="UP000011131">
    <property type="component" value="Chromosome"/>
</dbReference>
<accession>L7U846</accession>
<sequence>MRPSMPNPARYFRLMENVQEGNWFLGDPLTSEGHEVEDFREFSSGRPARVSGRLTLPIDEPGRRLDYSHAGAGMTPVIHVKAATLFAELAPDDVQLIPVDIPGCPDQYLILVATRLVRCIDDEASEEVLYWKPEDERPDKLGKYRSVYGLRIDPTQVGGVKVFRPWGWTGVLIVSEDIKDALERAHVTGAEFEEV</sequence>